<dbReference type="EMBL" id="OENE01000048">
    <property type="protein sequence ID" value="SOU89830.1"/>
    <property type="molecule type" value="Genomic_DNA"/>
</dbReference>
<name>A0A2I2MCS0_9FLAO</name>
<evidence type="ECO:0000313" key="2">
    <source>
        <dbReference type="Proteomes" id="UP000490060"/>
    </source>
</evidence>
<sequence>MGEIGIHDNTMKKIKPFRVERSPEGYLIRPADPEYYDFGYSRKGSVKLPGRTFRHRYFKKEILNSYEFLTIGRYKLLLFTEGFEIDNDRCIKTALKLMIYATEINIAKSKEHVDYLKSQLSKYC</sequence>
<proteinExistence type="predicted"/>
<accession>A0A2I2MCS0</accession>
<gene>
    <name evidence="1" type="ORF">TNO010_520219</name>
</gene>
<reference evidence="1 2" key="1">
    <citation type="submission" date="2017-11" db="EMBL/GenBank/DDBJ databases">
        <authorList>
            <person name="Duchaud E."/>
        </authorList>
    </citation>
    <scope>NUCLEOTIDE SEQUENCE [LARGE SCALE GENOMIC DNA]</scope>
    <source>
        <strain evidence="1 2">TNO010</strain>
    </source>
</reference>
<dbReference type="AlphaFoldDB" id="A0A2I2MCS0"/>
<evidence type="ECO:0000313" key="1">
    <source>
        <dbReference type="EMBL" id="SOU89830.1"/>
    </source>
</evidence>
<dbReference type="Proteomes" id="UP000490060">
    <property type="component" value="Unassembled WGS sequence"/>
</dbReference>
<protein>
    <submittedName>
        <fullName evidence="1">Uncharacterized protein</fullName>
    </submittedName>
</protein>
<dbReference type="RefSeq" id="WP_101915793.1">
    <property type="nucleotide sequence ID" value="NZ_OENE01000048.1"/>
</dbReference>
<organism evidence="1 2">
    <name type="scientific">Tenacibaculum finnmarkense genomovar ulcerans</name>
    <dbReference type="NCBI Taxonomy" id="2781388"/>
    <lineage>
        <taxon>Bacteria</taxon>
        <taxon>Pseudomonadati</taxon>
        <taxon>Bacteroidota</taxon>
        <taxon>Flavobacteriia</taxon>
        <taxon>Flavobacteriales</taxon>
        <taxon>Flavobacteriaceae</taxon>
        <taxon>Tenacibaculum</taxon>
        <taxon>Tenacibaculum finnmarkense</taxon>
    </lineage>
</organism>